<protein>
    <submittedName>
        <fullName evidence="2">Uncharacterized protein</fullName>
    </submittedName>
</protein>
<evidence type="ECO:0000313" key="3">
    <source>
        <dbReference type="Proteomes" id="UP000295146"/>
    </source>
</evidence>
<keyword evidence="3" id="KW-1185">Reference proteome</keyword>
<dbReference type="RefSeq" id="WP_238160711.1">
    <property type="nucleotide sequence ID" value="NZ_SODP01000004.1"/>
</dbReference>
<evidence type="ECO:0000313" key="2">
    <source>
        <dbReference type="EMBL" id="TDW61086.1"/>
    </source>
</evidence>
<dbReference type="Proteomes" id="UP000295146">
    <property type="component" value="Unassembled WGS sequence"/>
</dbReference>
<feature type="transmembrane region" description="Helical" evidence="1">
    <location>
        <begin position="96"/>
        <end position="114"/>
    </location>
</feature>
<reference evidence="2 3" key="1">
    <citation type="submission" date="2019-03" db="EMBL/GenBank/DDBJ databases">
        <title>Genomic Encyclopedia of Type Strains, Phase III (KMG-III): the genomes of soil and plant-associated and newly described type strains.</title>
        <authorList>
            <person name="Whitman W."/>
        </authorList>
    </citation>
    <scope>NUCLEOTIDE SEQUENCE [LARGE SCALE GENOMIC DNA]</scope>
    <source>
        <strain evidence="2 3">VKM Ac-2573</strain>
    </source>
</reference>
<dbReference type="EMBL" id="SODP01000004">
    <property type="protein sequence ID" value="TDW61086.1"/>
    <property type="molecule type" value="Genomic_DNA"/>
</dbReference>
<feature type="transmembrane region" description="Helical" evidence="1">
    <location>
        <begin position="16"/>
        <end position="34"/>
    </location>
</feature>
<evidence type="ECO:0000256" key="1">
    <source>
        <dbReference type="SAM" id="Phobius"/>
    </source>
</evidence>
<gene>
    <name evidence="2" type="ORF">EV653_7647</name>
</gene>
<keyword evidence="1" id="KW-1133">Transmembrane helix</keyword>
<keyword evidence="1" id="KW-0472">Membrane</keyword>
<proteinExistence type="predicted"/>
<feature type="transmembrane region" description="Helical" evidence="1">
    <location>
        <begin position="55"/>
        <end position="76"/>
    </location>
</feature>
<comment type="caution">
    <text evidence="2">The sequence shown here is derived from an EMBL/GenBank/DDBJ whole genome shotgun (WGS) entry which is preliminary data.</text>
</comment>
<sequence>MFKKSGDEMDMTVTTYLVYLAIAVPLTVWVARTLSRNGRIFLVDVFHGNEDFADAVNRLLVVGFYLVNLGFVTLFLRGGSAVDDARGVFEQLSVKLGIVMLVLGVVHLTNVWIFNKIRTRSRLELQTTPPVPPNDTVQPLTMTEQAARYGY</sequence>
<name>A0A4R8BTC7_9ACTN</name>
<organism evidence="2 3">
    <name type="scientific">Kribbella pratensis</name>
    <dbReference type="NCBI Taxonomy" id="2512112"/>
    <lineage>
        <taxon>Bacteria</taxon>
        <taxon>Bacillati</taxon>
        <taxon>Actinomycetota</taxon>
        <taxon>Actinomycetes</taxon>
        <taxon>Propionibacteriales</taxon>
        <taxon>Kribbellaceae</taxon>
        <taxon>Kribbella</taxon>
    </lineage>
</organism>
<keyword evidence="1" id="KW-0812">Transmembrane</keyword>
<accession>A0A4R8BTC7</accession>
<dbReference type="AlphaFoldDB" id="A0A4R8BTC7"/>